<dbReference type="GO" id="GO:0030838">
    <property type="term" value="P:positive regulation of actin filament polymerization"/>
    <property type="evidence" value="ECO:0007669"/>
    <property type="project" value="TreeGrafter"/>
</dbReference>
<reference evidence="2" key="1">
    <citation type="journal article" date="2023" name="Science">
        <title>Genome structures resolve the early diversification of teleost fishes.</title>
        <authorList>
            <person name="Parey E."/>
            <person name="Louis A."/>
            <person name="Montfort J."/>
            <person name="Bouchez O."/>
            <person name="Roques C."/>
            <person name="Iampietro C."/>
            <person name="Lluch J."/>
            <person name="Castinel A."/>
            <person name="Donnadieu C."/>
            <person name="Desvignes T."/>
            <person name="Floi Bucao C."/>
            <person name="Jouanno E."/>
            <person name="Wen M."/>
            <person name="Mejri S."/>
            <person name="Dirks R."/>
            <person name="Jansen H."/>
            <person name="Henkel C."/>
            <person name="Chen W.J."/>
            <person name="Zahm M."/>
            <person name="Cabau C."/>
            <person name="Klopp C."/>
            <person name="Thompson A.W."/>
            <person name="Robinson-Rechavi M."/>
            <person name="Braasch I."/>
            <person name="Lecointre G."/>
            <person name="Bobe J."/>
            <person name="Postlethwait J.H."/>
            <person name="Berthelot C."/>
            <person name="Roest Crollius H."/>
            <person name="Guiguen Y."/>
        </authorList>
    </citation>
    <scope>NUCLEOTIDE SEQUENCE</scope>
    <source>
        <strain evidence="2">WJC10195</strain>
    </source>
</reference>
<dbReference type="GO" id="GO:0008154">
    <property type="term" value="P:actin polymerization or depolymerization"/>
    <property type="evidence" value="ECO:0007669"/>
    <property type="project" value="TreeGrafter"/>
</dbReference>
<name>A0A9Q1G8Z3_SYNKA</name>
<dbReference type="EMBL" id="JAINUF010000002">
    <property type="protein sequence ID" value="KAJ8376850.1"/>
    <property type="molecule type" value="Genomic_DNA"/>
</dbReference>
<gene>
    <name evidence="2" type="ORF">SKAU_G00074300</name>
</gene>
<proteinExistence type="predicted"/>
<feature type="region of interest" description="Disordered" evidence="1">
    <location>
        <begin position="54"/>
        <end position="74"/>
    </location>
</feature>
<evidence type="ECO:0000256" key="1">
    <source>
        <dbReference type="SAM" id="MobiDB-lite"/>
    </source>
</evidence>
<evidence type="ECO:0000313" key="2">
    <source>
        <dbReference type="EMBL" id="KAJ8376850.1"/>
    </source>
</evidence>
<dbReference type="GO" id="GO:0017124">
    <property type="term" value="F:SH3 domain binding"/>
    <property type="evidence" value="ECO:0007669"/>
    <property type="project" value="TreeGrafter"/>
</dbReference>
<protein>
    <submittedName>
        <fullName evidence="2">Uncharacterized protein</fullName>
    </submittedName>
</protein>
<dbReference type="GO" id="GO:0005522">
    <property type="term" value="F:profilin binding"/>
    <property type="evidence" value="ECO:0007669"/>
    <property type="project" value="TreeGrafter"/>
</dbReference>
<dbReference type="PANTHER" id="PTHR11202">
    <property type="entry name" value="SPROUTY-RELATED, EVH1 DOMAIN-CONTAINING PROTEIN FAMILY MEMBER"/>
    <property type="match status" value="1"/>
</dbReference>
<comment type="caution">
    <text evidence="2">The sequence shown here is derived from an EMBL/GenBank/DDBJ whole genome shotgun (WGS) entry which is preliminary data.</text>
</comment>
<dbReference type="InterPro" id="IPR011993">
    <property type="entry name" value="PH-like_dom_sf"/>
</dbReference>
<accession>A0A9Q1G8Z3</accession>
<dbReference type="Proteomes" id="UP001152622">
    <property type="component" value="Chromosome 2"/>
</dbReference>
<organism evidence="2 3">
    <name type="scientific">Synaphobranchus kaupii</name>
    <name type="common">Kaup's arrowtooth eel</name>
    <dbReference type="NCBI Taxonomy" id="118154"/>
    <lineage>
        <taxon>Eukaryota</taxon>
        <taxon>Metazoa</taxon>
        <taxon>Chordata</taxon>
        <taxon>Craniata</taxon>
        <taxon>Vertebrata</taxon>
        <taxon>Euteleostomi</taxon>
        <taxon>Actinopterygii</taxon>
        <taxon>Neopterygii</taxon>
        <taxon>Teleostei</taxon>
        <taxon>Anguilliformes</taxon>
        <taxon>Synaphobranchidae</taxon>
        <taxon>Synaphobranchus</taxon>
    </lineage>
</organism>
<dbReference type="AlphaFoldDB" id="A0A9Q1G8Z3"/>
<dbReference type="PANTHER" id="PTHR11202:SF4">
    <property type="entry name" value="ENA_VASP-LIKE PROTEIN"/>
    <property type="match status" value="1"/>
</dbReference>
<sequence length="188" mass="21107">MVYDDTSKKWVPIKPGQQGFSRINIYHKHCQQQPFVWWASKLQDQQVVIKLLHSERPESTTRQRPPSISGAMPGRYMVSTLPARRRPLRFSNAMLFSLNVLNTQEGVRLLVQARGVHGHAPCVPMGGAQRASRPLPQIDDRRVHLYPCDGTPVARYTGPTVFLRYSCSSQGRQAEGIRHGAHSGPSAD</sequence>
<dbReference type="Gene3D" id="2.30.29.30">
    <property type="entry name" value="Pleckstrin-homology domain (PH domain)/Phosphotyrosine-binding domain (PTB)"/>
    <property type="match status" value="1"/>
</dbReference>
<evidence type="ECO:0000313" key="3">
    <source>
        <dbReference type="Proteomes" id="UP001152622"/>
    </source>
</evidence>
<keyword evidence="3" id="KW-1185">Reference proteome</keyword>
<dbReference type="OrthoDB" id="31170at2759"/>